<dbReference type="InterPro" id="IPR033411">
    <property type="entry name" value="Ribonuclease_PIN"/>
</dbReference>
<dbReference type="Pfam" id="PF08772">
    <property type="entry name" value="Zn_ribbon_NOB1"/>
    <property type="match status" value="1"/>
</dbReference>
<feature type="compositionally biased region" description="Polar residues" evidence="8">
    <location>
        <begin position="246"/>
        <end position="260"/>
    </location>
</feature>
<dbReference type="STRING" id="65357.A0A024GFF7"/>
<dbReference type="SUPFAM" id="SSF144206">
    <property type="entry name" value="NOB1 zinc finger-like"/>
    <property type="match status" value="1"/>
</dbReference>
<feature type="zinc finger region" description="C3H1-type" evidence="7">
    <location>
        <begin position="165"/>
        <end position="193"/>
    </location>
</feature>
<dbReference type="GO" id="GO:0016787">
    <property type="term" value="F:hydrolase activity"/>
    <property type="evidence" value="ECO:0007669"/>
    <property type="project" value="UniProtKB-KW"/>
</dbReference>
<dbReference type="InterPro" id="IPR036283">
    <property type="entry name" value="NOB1_Zf-like_sf"/>
</dbReference>
<dbReference type="CDD" id="cd09876">
    <property type="entry name" value="PIN_Nob1-like"/>
    <property type="match status" value="1"/>
</dbReference>
<comment type="similarity">
    <text evidence="1">Belongs to the NOB1 family.</text>
</comment>
<accession>A0A024GFF7</accession>
<name>A0A024GFF7_9STRA</name>
<feature type="domain" description="C3H1-type" evidence="9">
    <location>
        <begin position="197"/>
        <end position="225"/>
    </location>
</feature>
<gene>
    <name evidence="10" type="ORF">BN9_059240</name>
</gene>
<feature type="region of interest" description="Disordered" evidence="8">
    <location>
        <begin position="235"/>
        <end position="267"/>
    </location>
</feature>
<dbReference type="InParanoid" id="A0A024GFF7"/>
<evidence type="ECO:0000256" key="3">
    <source>
        <dbReference type="ARBA" id="ARBA00022723"/>
    </source>
</evidence>
<evidence type="ECO:0000313" key="10">
    <source>
        <dbReference type="EMBL" id="CCI45077.1"/>
    </source>
</evidence>
<dbReference type="GO" id="GO:0030490">
    <property type="term" value="P:maturation of SSU-rRNA"/>
    <property type="evidence" value="ECO:0007669"/>
    <property type="project" value="TreeGrafter"/>
</dbReference>
<dbReference type="InterPro" id="IPR039907">
    <property type="entry name" value="NOB1"/>
</dbReference>
<dbReference type="SMART" id="SM00356">
    <property type="entry name" value="ZnF_C3H1"/>
    <property type="match status" value="2"/>
</dbReference>
<evidence type="ECO:0000256" key="8">
    <source>
        <dbReference type="SAM" id="MobiDB-lite"/>
    </source>
</evidence>
<dbReference type="FunCoup" id="A0A024GFF7">
    <property type="interactions" value="615"/>
</dbReference>
<dbReference type="InterPro" id="IPR000571">
    <property type="entry name" value="Znf_CCCH"/>
</dbReference>
<dbReference type="Gene3D" id="3.40.50.1010">
    <property type="entry name" value="5'-nuclease"/>
    <property type="match status" value="1"/>
</dbReference>
<organism evidence="10 11">
    <name type="scientific">Albugo candida</name>
    <dbReference type="NCBI Taxonomy" id="65357"/>
    <lineage>
        <taxon>Eukaryota</taxon>
        <taxon>Sar</taxon>
        <taxon>Stramenopiles</taxon>
        <taxon>Oomycota</taxon>
        <taxon>Peronosporomycetes</taxon>
        <taxon>Albuginales</taxon>
        <taxon>Albuginaceae</taxon>
        <taxon>Albugo</taxon>
    </lineage>
</organism>
<reference evidence="10 11" key="1">
    <citation type="submission" date="2012-05" db="EMBL/GenBank/DDBJ databases">
        <title>Recombination and specialization in a pathogen metapopulation.</title>
        <authorList>
            <person name="Gardiner A."/>
            <person name="Kemen E."/>
            <person name="Schultz-Larsen T."/>
            <person name="MacLean D."/>
            <person name="Van Oosterhout C."/>
            <person name="Jones J.D.G."/>
        </authorList>
    </citation>
    <scope>NUCLEOTIDE SEQUENCE [LARGE SCALE GENOMIC DNA]</scope>
    <source>
        <strain evidence="10 11">Ac Nc2</strain>
    </source>
</reference>
<dbReference type="PROSITE" id="PS50103">
    <property type="entry name" value="ZF_C3H1"/>
    <property type="match status" value="2"/>
</dbReference>
<evidence type="ECO:0000256" key="7">
    <source>
        <dbReference type="PROSITE-ProRule" id="PRU00723"/>
    </source>
</evidence>
<evidence type="ECO:0000256" key="2">
    <source>
        <dbReference type="ARBA" id="ARBA00022722"/>
    </source>
</evidence>
<comment type="caution">
    <text evidence="10">The sequence shown here is derived from an EMBL/GenBank/DDBJ whole genome shotgun (WGS) entry which is preliminary data.</text>
</comment>
<evidence type="ECO:0000256" key="4">
    <source>
        <dbReference type="ARBA" id="ARBA00022771"/>
    </source>
</evidence>
<evidence type="ECO:0000313" key="11">
    <source>
        <dbReference type="Proteomes" id="UP000053237"/>
    </source>
</evidence>
<feature type="zinc finger region" description="C3H1-type" evidence="7">
    <location>
        <begin position="197"/>
        <end position="225"/>
    </location>
</feature>
<evidence type="ECO:0000259" key="9">
    <source>
        <dbReference type="PROSITE" id="PS50103"/>
    </source>
</evidence>
<evidence type="ECO:0000256" key="5">
    <source>
        <dbReference type="ARBA" id="ARBA00022801"/>
    </source>
</evidence>
<keyword evidence="4 7" id="KW-0863">Zinc-finger</keyword>
<keyword evidence="2" id="KW-0540">Nuclease</keyword>
<dbReference type="GO" id="GO:0030688">
    <property type="term" value="C:preribosome, small subunit precursor"/>
    <property type="evidence" value="ECO:0007669"/>
    <property type="project" value="TreeGrafter"/>
</dbReference>
<proteinExistence type="inferred from homology"/>
<dbReference type="FunFam" id="3.40.50.1010:FF:000020">
    <property type="entry name" value="20S-pre-rRNA D-site endonuclease NOB1"/>
    <property type="match status" value="1"/>
</dbReference>
<dbReference type="Gene3D" id="4.10.1000.10">
    <property type="entry name" value="Zinc finger, CCCH-type"/>
    <property type="match status" value="1"/>
</dbReference>
<feature type="domain" description="C3H1-type" evidence="9">
    <location>
        <begin position="165"/>
        <end position="193"/>
    </location>
</feature>
<dbReference type="OrthoDB" id="446759at2759"/>
<dbReference type="InterPro" id="IPR014881">
    <property type="entry name" value="NOB1_Zn-bd"/>
</dbReference>
<dbReference type="GO" id="GO:0004521">
    <property type="term" value="F:RNA endonuclease activity"/>
    <property type="evidence" value="ECO:0007669"/>
    <property type="project" value="TreeGrafter"/>
</dbReference>
<sequence>MTDHEAARSHTPVISDGMSSLQINESDASLLNLKSEPAKTSRSSKLTHLVVDSGAIIKRTNLTPLAENFWTITDVLEEIRDQNARKYLQNLPFEIKTREPTQEAMQAIICFARKTGDFAHLSRTDLRLMALTYMLESESHGVGHLNTEPRPSHTIVRDANGKCSQPRSEPCKYFNTPVGCKYGDDCLFEHTETTRSAKVDIPCRFYNTPEGCNSGDKCHFVHEENEEINTREDEIEVSGEVRGPESGSTQSRILGSSAPVTNEGRKEDDGKNWINLNNCKHYIASPFGNGQDFETLRGTTSHVACITTDFSMQNVMLQIGLKLISTDGMLIRRVKQWIFRCFACFATTFEMERLFCPKCGNNTLERVAFSVDKNGDIKYYLRSNRAVSLMGTKYSLPNPKGGRQGDLLLREDQLMIGTWGQRQRQHRKYKQSAFGHHVAQELGVEAERAAALQVGYGRMNPNAQRGRERRGKKKPTKK</sequence>
<keyword evidence="5" id="KW-0378">Hydrolase</keyword>
<keyword evidence="11" id="KW-1185">Reference proteome</keyword>
<feature type="compositionally biased region" description="Basic residues" evidence="8">
    <location>
        <begin position="467"/>
        <end position="478"/>
    </location>
</feature>
<dbReference type="InterPro" id="IPR036855">
    <property type="entry name" value="Znf_CCCH_sf"/>
</dbReference>
<evidence type="ECO:0000256" key="1">
    <source>
        <dbReference type="ARBA" id="ARBA00005858"/>
    </source>
</evidence>
<dbReference type="Proteomes" id="UP000053237">
    <property type="component" value="Unassembled WGS sequence"/>
</dbReference>
<evidence type="ECO:0000256" key="6">
    <source>
        <dbReference type="ARBA" id="ARBA00022833"/>
    </source>
</evidence>
<dbReference type="SUPFAM" id="SSF90229">
    <property type="entry name" value="CCCH zinc finger"/>
    <property type="match status" value="2"/>
</dbReference>
<feature type="region of interest" description="Disordered" evidence="8">
    <location>
        <begin position="455"/>
        <end position="478"/>
    </location>
</feature>
<protein>
    <recommendedName>
        <fullName evidence="9">C3H1-type domain-containing protein</fullName>
    </recommendedName>
</protein>
<dbReference type="PANTHER" id="PTHR12814:SF2">
    <property type="entry name" value="RNA-BINDING PROTEIN NOB1"/>
    <property type="match status" value="1"/>
</dbReference>
<dbReference type="PANTHER" id="PTHR12814">
    <property type="entry name" value="RNA-BINDING PROTEIN NOB1"/>
    <property type="match status" value="1"/>
</dbReference>
<dbReference type="Pfam" id="PF17146">
    <property type="entry name" value="PIN_6"/>
    <property type="match status" value="1"/>
</dbReference>
<dbReference type="AlphaFoldDB" id="A0A024GFF7"/>
<keyword evidence="3 7" id="KW-0479">Metal-binding</keyword>
<dbReference type="GO" id="GO:0008270">
    <property type="term" value="F:zinc ion binding"/>
    <property type="evidence" value="ECO:0007669"/>
    <property type="project" value="UniProtKB-KW"/>
</dbReference>
<dbReference type="EMBL" id="CAIX01000087">
    <property type="protein sequence ID" value="CCI45077.1"/>
    <property type="molecule type" value="Genomic_DNA"/>
</dbReference>
<dbReference type="Gene3D" id="6.20.210.10">
    <property type="entry name" value="Nin one binding (NOB1), Zn-ribbon-like"/>
    <property type="match status" value="1"/>
</dbReference>
<dbReference type="GO" id="GO:0005737">
    <property type="term" value="C:cytoplasm"/>
    <property type="evidence" value="ECO:0007669"/>
    <property type="project" value="UniProtKB-ARBA"/>
</dbReference>
<keyword evidence="6 7" id="KW-0862">Zinc</keyword>
<dbReference type="GO" id="GO:0031981">
    <property type="term" value="C:nuclear lumen"/>
    <property type="evidence" value="ECO:0007669"/>
    <property type="project" value="UniProtKB-ARBA"/>
</dbReference>